<evidence type="ECO:0000256" key="5">
    <source>
        <dbReference type="ARBA" id="ARBA00022729"/>
    </source>
</evidence>
<dbReference type="InterPro" id="IPR039455">
    <property type="entry name" value="EPFL"/>
</dbReference>
<keyword evidence="5 7" id="KW-0732">Signal</keyword>
<dbReference type="GO" id="GO:0005576">
    <property type="term" value="C:extracellular region"/>
    <property type="evidence" value="ECO:0007669"/>
    <property type="project" value="UniProtKB-SubCell"/>
</dbReference>
<reference evidence="8" key="1">
    <citation type="submission" date="2018-10" db="EMBL/GenBank/DDBJ databases">
        <title>Population genomic analysis revealed the cold adaptation of white poplar.</title>
        <authorList>
            <person name="Liu Y.-J."/>
        </authorList>
    </citation>
    <scope>NUCLEOTIDE SEQUENCE [LARGE SCALE GENOMIC DNA]</scope>
    <source>
        <strain evidence="8">PAL-ZL1</strain>
    </source>
</reference>
<dbReference type="AlphaFoldDB" id="A0A4U5NLM5"/>
<evidence type="ECO:0000256" key="1">
    <source>
        <dbReference type="ARBA" id="ARBA00004613"/>
    </source>
</evidence>
<dbReference type="EMBL" id="RCHU01001022">
    <property type="protein sequence ID" value="TKR83712.1"/>
    <property type="molecule type" value="Genomic_DNA"/>
</dbReference>
<comment type="similarity">
    <text evidence="2 7">Belongs to the plant cysteine rich small secretory peptide family. Epidermal patterning factor subfamily.</text>
</comment>
<dbReference type="STRING" id="43335.A0A4U5NLM5"/>
<keyword evidence="3 7" id="KW-0217">Developmental protein</keyword>
<name>A0A4U5NLM5_POPAL</name>
<comment type="subcellular location">
    <subcellularLocation>
        <location evidence="1 7">Secreted</location>
    </subcellularLocation>
</comment>
<comment type="caution">
    <text evidence="8">The sequence shown here is derived from an EMBL/GenBank/DDBJ whole genome shotgun (WGS) entry which is preliminary data.</text>
</comment>
<gene>
    <name evidence="8" type="ORF">D5086_0000264830</name>
</gene>
<evidence type="ECO:0000256" key="7">
    <source>
        <dbReference type="RuleBase" id="RU367102"/>
    </source>
</evidence>
<dbReference type="GO" id="GO:0010052">
    <property type="term" value="P:guard cell differentiation"/>
    <property type="evidence" value="ECO:0007669"/>
    <property type="project" value="UniProtKB-UniRule"/>
</dbReference>
<evidence type="ECO:0000256" key="3">
    <source>
        <dbReference type="ARBA" id="ARBA00022473"/>
    </source>
</evidence>
<keyword evidence="6" id="KW-1015">Disulfide bond</keyword>
<comment type="function">
    <text evidence="7">Controls stomatal patterning.</text>
</comment>
<organism evidence="8">
    <name type="scientific">Populus alba</name>
    <name type="common">White poplar</name>
    <dbReference type="NCBI Taxonomy" id="43335"/>
    <lineage>
        <taxon>Eukaryota</taxon>
        <taxon>Viridiplantae</taxon>
        <taxon>Streptophyta</taxon>
        <taxon>Embryophyta</taxon>
        <taxon>Tracheophyta</taxon>
        <taxon>Spermatophyta</taxon>
        <taxon>Magnoliopsida</taxon>
        <taxon>eudicotyledons</taxon>
        <taxon>Gunneridae</taxon>
        <taxon>Pentapetalae</taxon>
        <taxon>rosids</taxon>
        <taxon>fabids</taxon>
        <taxon>Malpighiales</taxon>
        <taxon>Salicaceae</taxon>
        <taxon>Saliceae</taxon>
        <taxon>Populus</taxon>
    </lineage>
</organism>
<evidence type="ECO:0000256" key="4">
    <source>
        <dbReference type="ARBA" id="ARBA00022525"/>
    </source>
</evidence>
<keyword evidence="4 7" id="KW-0964">Secreted</keyword>
<dbReference type="PANTHER" id="PTHR33109">
    <property type="entry name" value="EPIDERMAL PATTERNING FACTOR-LIKE PROTEIN 4"/>
    <property type="match status" value="1"/>
</dbReference>
<evidence type="ECO:0000256" key="6">
    <source>
        <dbReference type="ARBA" id="ARBA00023157"/>
    </source>
</evidence>
<evidence type="ECO:0000313" key="8">
    <source>
        <dbReference type="EMBL" id="TKR83712.1"/>
    </source>
</evidence>
<proteinExistence type="inferred from homology"/>
<protein>
    <recommendedName>
        <fullName evidence="7">Epidermal patterning factor-like protein</fullName>
    </recommendedName>
</protein>
<feature type="chain" id="PRO_5027155251" description="Epidermal patterning factor-like protein" evidence="7">
    <location>
        <begin position="32"/>
        <end position="124"/>
    </location>
</feature>
<feature type="signal peptide" evidence="7">
    <location>
        <begin position="1"/>
        <end position="31"/>
    </location>
</feature>
<dbReference type="Pfam" id="PF17181">
    <property type="entry name" value="EPF"/>
    <property type="match status" value="1"/>
</dbReference>
<accession>A0A4U5NLM5</accession>
<evidence type="ECO:0000256" key="2">
    <source>
        <dbReference type="ARBA" id="ARBA00008127"/>
    </source>
</evidence>
<dbReference type="PANTHER" id="PTHR33109:SF55">
    <property type="entry name" value="EPIDERMAL PATTERNING FACTOR-LIKE PROTEIN 4-RELATED"/>
    <property type="match status" value="1"/>
</dbReference>
<sequence length="124" mass="13510">MTLLRHRHHFLSTLTFFTFLLFLSAPATTLSQLGSGVLQQGGEGRGKGGGLRAFQRVLTQKRLVGPGSSPPSCRSKCGKCSPCKAVHVAIQPGLSMPLEYYPEAWRWSFGNESCCGVEIAKRDL</sequence>